<feature type="chain" id="PRO_5007862873" evidence="1">
    <location>
        <begin position="22"/>
        <end position="87"/>
    </location>
</feature>
<dbReference type="EMBL" id="KV429090">
    <property type="protein sequence ID" value="KZT66342.1"/>
    <property type="molecule type" value="Genomic_DNA"/>
</dbReference>
<evidence type="ECO:0000313" key="3">
    <source>
        <dbReference type="Proteomes" id="UP000076727"/>
    </source>
</evidence>
<feature type="signal peptide" evidence="1">
    <location>
        <begin position="1"/>
        <end position="21"/>
    </location>
</feature>
<dbReference type="AlphaFoldDB" id="A0A165N059"/>
<evidence type="ECO:0000313" key="2">
    <source>
        <dbReference type="EMBL" id="KZT66342.1"/>
    </source>
</evidence>
<protein>
    <submittedName>
        <fullName evidence="2">Uncharacterized protein</fullName>
    </submittedName>
</protein>
<proteinExistence type="predicted"/>
<reference evidence="2 3" key="1">
    <citation type="journal article" date="2016" name="Mol. Biol. Evol.">
        <title>Comparative Genomics of Early-Diverging Mushroom-Forming Fungi Provides Insights into the Origins of Lignocellulose Decay Capabilities.</title>
        <authorList>
            <person name="Nagy L.G."/>
            <person name="Riley R."/>
            <person name="Tritt A."/>
            <person name="Adam C."/>
            <person name="Daum C."/>
            <person name="Floudas D."/>
            <person name="Sun H."/>
            <person name="Yadav J.S."/>
            <person name="Pangilinan J."/>
            <person name="Larsson K.H."/>
            <person name="Matsuura K."/>
            <person name="Barry K."/>
            <person name="Labutti K."/>
            <person name="Kuo R."/>
            <person name="Ohm R.A."/>
            <person name="Bhattacharya S.S."/>
            <person name="Shirouzu T."/>
            <person name="Yoshinaga Y."/>
            <person name="Martin F.M."/>
            <person name="Grigoriev I.V."/>
            <person name="Hibbett D.S."/>
        </authorList>
    </citation>
    <scope>NUCLEOTIDE SEQUENCE [LARGE SCALE GENOMIC DNA]</scope>
    <source>
        <strain evidence="2 3">L-15889</strain>
    </source>
</reference>
<organism evidence="2 3">
    <name type="scientific">Daedalea quercina L-15889</name>
    <dbReference type="NCBI Taxonomy" id="1314783"/>
    <lineage>
        <taxon>Eukaryota</taxon>
        <taxon>Fungi</taxon>
        <taxon>Dikarya</taxon>
        <taxon>Basidiomycota</taxon>
        <taxon>Agaricomycotina</taxon>
        <taxon>Agaricomycetes</taxon>
        <taxon>Polyporales</taxon>
        <taxon>Fomitopsis</taxon>
    </lineage>
</organism>
<evidence type="ECO:0000256" key="1">
    <source>
        <dbReference type="SAM" id="SignalP"/>
    </source>
</evidence>
<name>A0A165N059_9APHY</name>
<gene>
    <name evidence="2" type="ORF">DAEQUDRAFT_730317</name>
</gene>
<keyword evidence="1" id="KW-0732">Signal</keyword>
<dbReference type="Proteomes" id="UP000076727">
    <property type="component" value="Unassembled WGS sequence"/>
</dbReference>
<keyword evidence="3" id="KW-1185">Reference proteome</keyword>
<sequence>MIRRFVISTASGFLSLPLVFGKHLPGLPSPPPISPLPGLVLQPMATLADHPLPRLDSLDLAFGLNLCLLRPCYIISKFASYIFTVIQ</sequence>
<accession>A0A165N059</accession>